<dbReference type="EMBL" id="CABIJS010000007">
    <property type="protein sequence ID" value="VUZ38762.1"/>
    <property type="molecule type" value="Genomic_DNA"/>
</dbReference>
<evidence type="ECO:0000313" key="2">
    <source>
        <dbReference type="Proteomes" id="UP000321570"/>
    </source>
</evidence>
<dbReference type="Proteomes" id="UP000321570">
    <property type="component" value="Unassembled WGS sequence"/>
</dbReference>
<protein>
    <submittedName>
        <fullName evidence="1">Uncharacterized protein</fullName>
    </submittedName>
</protein>
<dbReference type="AlphaFoldDB" id="A0A564XUR6"/>
<keyword evidence="2" id="KW-1185">Reference proteome</keyword>
<accession>A0A564XUR6</accession>
<evidence type="ECO:0000313" key="1">
    <source>
        <dbReference type="EMBL" id="VUZ38762.1"/>
    </source>
</evidence>
<proteinExistence type="predicted"/>
<gene>
    <name evidence="1" type="ORF">WMSIL1_LOCUS224</name>
</gene>
<name>A0A564XUR6_HYMDI</name>
<sequence length="168" mass="19209">MKNVSEFDYEHSVGGTFAALYARNRGVSENEMAGLPNERRINKRFGKFSKRERDVNLDCHLPPSPKDLTFEERIKKRFGCLNLAIGKGADIHIYTVFVIGMRNEFLFGWLKEDQFRCLVIDRGLRSPLYAKIRLKLFSLFLSCQETRNRPIAAATAATTASKKAHLSH</sequence>
<organism evidence="1 2">
    <name type="scientific">Hymenolepis diminuta</name>
    <name type="common">Rat tapeworm</name>
    <dbReference type="NCBI Taxonomy" id="6216"/>
    <lineage>
        <taxon>Eukaryota</taxon>
        <taxon>Metazoa</taxon>
        <taxon>Spiralia</taxon>
        <taxon>Lophotrochozoa</taxon>
        <taxon>Platyhelminthes</taxon>
        <taxon>Cestoda</taxon>
        <taxon>Eucestoda</taxon>
        <taxon>Cyclophyllidea</taxon>
        <taxon>Hymenolepididae</taxon>
        <taxon>Hymenolepis</taxon>
    </lineage>
</organism>
<reference evidence="1 2" key="1">
    <citation type="submission" date="2019-07" db="EMBL/GenBank/DDBJ databases">
        <authorList>
            <person name="Jastrzebski P J."/>
            <person name="Paukszto L."/>
            <person name="Jastrzebski P J."/>
        </authorList>
    </citation>
    <scope>NUCLEOTIDE SEQUENCE [LARGE SCALE GENOMIC DNA]</scope>
    <source>
        <strain evidence="1 2">WMS-il1</strain>
    </source>
</reference>